<name>A0A6J5KTK4_9CAUD</name>
<accession>A0A6J5KTK4</accession>
<protein>
    <submittedName>
        <fullName evidence="1">Uncharacterized protein</fullName>
    </submittedName>
</protein>
<dbReference type="EMBL" id="LR796188">
    <property type="protein sequence ID" value="CAB4125794.1"/>
    <property type="molecule type" value="Genomic_DNA"/>
</dbReference>
<evidence type="ECO:0000313" key="1">
    <source>
        <dbReference type="EMBL" id="CAB4125794.1"/>
    </source>
</evidence>
<proteinExistence type="predicted"/>
<reference evidence="1" key="1">
    <citation type="submission" date="2020-04" db="EMBL/GenBank/DDBJ databases">
        <authorList>
            <person name="Chiriac C."/>
            <person name="Salcher M."/>
            <person name="Ghai R."/>
            <person name="Kavagutti S V."/>
        </authorList>
    </citation>
    <scope>NUCLEOTIDE SEQUENCE</scope>
</reference>
<organism evidence="1">
    <name type="scientific">uncultured Caudovirales phage</name>
    <dbReference type="NCBI Taxonomy" id="2100421"/>
    <lineage>
        <taxon>Viruses</taxon>
        <taxon>Duplodnaviria</taxon>
        <taxon>Heunggongvirae</taxon>
        <taxon>Uroviricota</taxon>
        <taxon>Caudoviricetes</taxon>
        <taxon>Peduoviridae</taxon>
        <taxon>Maltschvirus</taxon>
        <taxon>Maltschvirus maltsch</taxon>
    </lineage>
</organism>
<gene>
    <name evidence="1" type="ORF">UFOVP54_233</name>
</gene>
<sequence length="47" mass="5737">MKDTLKKFMNEYKHLQQFYRTKKEFKQHLLSGEVKISIPDMISFSNK</sequence>